<dbReference type="PANTHER" id="PTHR35165:SF1">
    <property type="entry name" value="OS04G0577375 PROTEIN"/>
    <property type="match status" value="1"/>
</dbReference>
<evidence type="ECO:0000313" key="2">
    <source>
        <dbReference type="EMBL" id="PKA53069.1"/>
    </source>
</evidence>
<dbReference type="AlphaFoldDB" id="A0A2I0ABZ6"/>
<keyword evidence="3" id="KW-1185">Reference proteome</keyword>
<evidence type="ECO:0000313" key="3">
    <source>
        <dbReference type="Proteomes" id="UP000236161"/>
    </source>
</evidence>
<dbReference type="Pfam" id="PF16594">
    <property type="entry name" value="ATP-synt_Z"/>
    <property type="match status" value="1"/>
</dbReference>
<keyword evidence="1" id="KW-0472">Membrane</keyword>
<proteinExistence type="predicted"/>
<dbReference type="Proteomes" id="UP000236161">
    <property type="component" value="Unassembled WGS sequence"/>
</dbReference>
<keyword evidence="1" id="KW-1133">Transmembrane helix</keyword>
<name>A0A2I0ABZ6_9ASPA</name>
<dbReference type="PANTHER" id="PTHR35165">
    <property type="entry name" value="OS08G0113900 PROTEIN"/>
    <property type="match status" value="1"/>
</dbReference>
<gene>
    <name evidence="2" type="ORF">AXF42_Ash018977</name>
</gene>
<evidence type="ECO:0000256" key="1">
    <source>
        <dbReference type="SAM" id="Phobius"/>
    </source>
</evidence>
<feature type="transmembrane region" description="Helical" evidence="1">
    <location>
        <begin position="43"/>
        <end position="64"/>
    </location>
</feature>
<keyword evidence="1" id="KW-0812">Transmembrane</keyword>
<dbReference type="InterPro" id="IPR032238">
    <property type="entry name" value="ATP-synth_Z"/>
</dbReference>
<feature type="transmembrane region" description="Helical" evidence="1">
    <location>
        <begin position="12"/>
        <end position="31"/>
    </location>
</feature>
<sequence>MEITGEGGGGKRITAVLLLAAIAGSALLAWWTVKFYPSVEQLWMVAVGLVLLGTAAVVGFSLLASGSSEDSLEHASSSSSCWVIV</sequence>
<reference evidence="2 3" key="1">
    <citation type="journal article" date="2017" name="Nature">
        <title>The Apostasia genome and the evolution of orchids.</title>
        <authorList>
            <person name="Zhang G.Q."/>
            <person name="Liu K.W."/>
            <person name="Li Z."/>
            <person name="Lohaus R."/>
            <person name="Hsiao Y.Y."/>
            <person name="Niu S.C."/>
            <person name="Wang J.Y."/>
            <person name="Lin Y.C."/>
            <person name="Xu Q."/>
            <person name="Chen L.J."/>
            <person name="Yoshida K."/>
            <person name="Fujiwara S."/>
            <person name="Wang Z.W."/>
            <person name="Zhang Y.Q."/>
            <person name="Mitsuda N."/>
            <person name="Wang M."/>
            <person name="Liu G.H."/>
            <person name="Pecoraro L."/>
            <person name="Huang H.X."/>
            <person name="Xiao X.J."/>
            <person name="Lin M."/>
            <person name="Wu X.Y."/>
            <person name="Wu W.L."/>
            <person name="Chen Y.Y."/>
            <person name="Chang S.B."/>
            <person name="Sakamoto S."/>
            <person name="Ohme-Takagi M."/>
            <person name="Yagi M."/>
            <person name="Zeng S.J."/>
            <person name="Shen C.Y."/>
            <person name="Yeh C.M."/>
            <person name="Luo Y.B."/>
            <person name="Tsai W.C."/>
            <person name="Van de Peer Y."/>
            <person name="Liu Z.J."/>
        </authorList>
    </citation>
    <scope>NUCLEOTIDE SEQUENCE [LARGE SCALE GENOMIC DNA]</scope>
    <source>
        <strain evidence="3">cv. Shenzhen</strain>
        <tissue evidence="2">Stem</tissue>
    </source>
</reference>
<organism evidence="2 3">
    <name type="scientific">Apostasia shenzhenica</name>
    <dbReference type="NCBI Taxonomy" id="1088818"/>
    <lineage>
        <taxon>Eukaryota</taxon>
        <taxon>Viridiplantae</taxon>
        <taxon>Streptophyta</taxon>
        <taxon>Embryophyta</taxon>
        <taxon>Tracheophyta</taxon>
        <taxon>Spermatophyta</taxon>
        <taxon>Magnoliopsida</taxon>
        <taxon>Liliopsida</taxon>
        <taxon>Asparagales</taxon>
        <taxon>Orchidaceae</taxon>
        <taxon>Apostasioideae</taxon>
        <taxon>Apostasia</taxon>
    </lineage>
</organism>
<protein>
    <submittedName>
        <fullName evidence="2">Uncharacterized protein</fullName>
    </submittedName>
</protein>
<dbReference type="EMBL" id="KZ452000">
    <property type="protein sequence ID" value="PKA53069.1"/>
    <property type="molecule type" value="Genomic_DNA"/>
</dbReference>
<accession>A0A2I0ABZ6</accession>